<sequence length="239" mass="26920">MTTRRSSVLHWLQRAPRLPAADTLHRGLPPTELTSPRAPRSAPPYRRHTPPRPALAGAVDLYVMKPISAAPHSRLPREYAFRLVSPSRHGPVVLPSNGTLPRLQWCRRCKVHSLPTPRTRFSRTCAILSFAGGSYLTCVARSIRVNHLLASAYFNRQRRMLYIIIVCKDSSLKLDHDFQLAAVNCIVSHVHYKILKAKNGNMLVTKNAGKTCRLSKQIHQEDTMASDVVYYALKRLLAS</sequence>
<evidence type="ECO:0000256" key="1">
    <source>
        <dbReference type="SAM" id="MobiDB-lite"/>
    </source>
</evidence>
<dbReference type="EMBL" id="CM000132">
    <property type="protein sequence ID" value="EEC82368.1"/>
    <property type="molecule type" value="Genomic_DNA"/>
</dbReference>
<dbReference type="HOGENOM" id="CLU_1162756_0_0_1"/>
<feature type="region of interest" description="Disordered" evidence="1">
    <location>
        <begin position="20"/>
        <end position="51"/>
    </location>
</feature>
<keyword evidence="3" id="KW-1185">Reference proteome</keyword>
<name>B8B813_ORYSI</name>
<dbReference type="Gramene" id="BGIOSGA026059-TA">
    <property type="protein sequence ID" value="BGIOSGA026059-PA"/>
    <property type="gene ID" value="BGIOSGA026059"/>
</dbReference>
<reference evidence="2 3" key="1">
    <citation type="journal article" date="2005" name="PLoS Biol.">
        <title>The genomes of Oryza sativa: a history of duplications.</title>
        <authorList>
            <person name="Yu J."/>
            <person name="Wang J."/>
            <person name="Lin W."/>
            <person name="Li S."/>
            <person name="Li H."/>
            <person name="Zhou J."/>
            <person name="Ni P."/>
            <person name="Dong W."/>
            <person name="Hu S."/>
            <person name="Zeng C."/>
            <person name="Zhang J."/>
            <person name="Zhang Y."/>
            <person name="Li R."/>
            <person name="Xu Z."/>
            <person name="Li S."/>
            <person name="Li X."/>
            <person name="Zheng H."/>
            <person name="Cong L."/>
            <person name="Lin L."/>
            <person name="Yin J."/>
            <person name="Geng J."/>
            <person name="Li G."/>
            <person name="Shi J."/>
            <person name="Liu J."/>
            <person name="Lv H."/>
            <person name="Li J."/>
            <person name="Wang J."/>
            <person name="Deng Y."/>
            <person name="Ran L."/>
            <person name="Shi X."/>
            <person name="Wang X."/>
            <person name="Wu Q."/>
            <person name="Li C."/>
            <person name="Ren X."/>
            <person name="Wang J."/>
            <person name="Wang X."/>
            <person name="Li D."/>
            <person name="Liu D."/>
            <person name="Zhang X."/>
            <person name="Ji Z."/>
            <person name="Zhao W."/>
            <person name="Sun Y."/>
            <person name="Zhang Z."/>
            <person name="Bao J."/>
            <person name="Han Y."/>
            <person name="Dong L."/>
            <person name="Ji J."/>
            <person name="Chen P."/>
            <person name="Wu S."/>
            <person name="Liu J."/>
            <person name="Xiao Y."/>
            <person name="Bu D."/>
            <person name="Tan J."/>
            <person name="Yang L."/>
            <person name="Ye C."/>
            <person name="Zhang J."/>
            <person name="Xu J."/>
            <person name="Zhou Y."/>
            <person name="Yu Y."/>
            <person name="Zhang B."/>
            <person name="Zhuang S."/>
            <person name="Wei H."/>
            <person name="Liu B."/>
            <person name="Lei M."/>
            <person name="Yu H."/>
            <person name="Li Y."/>
            <person name="Xu H."/>
            <person name="Wei S."/>
            <person name="He X."/>
            <person name="Fang L."/>
            <person name="Zhang Z."/>
            <person name="Zhang Y."/>
            <person name="Huang X."/>
            <person name="Su Z."/>
            <person name="Tong W."/>
            <person name="Li J."/>
            <person name="Tong Z."/>
            <person name="Li S."/>
            <person name="Ye J."/>
            <person name="Wang L."/>
            <person name="Fang L."/>
            <person name="Lei T."/>
            <person name="Chen C."/>
            <person name="Chen H."/>
            <person name="Xu Z."/>
            <person name="Li H."/>
            <person name="Huang H."/>
            <person name="Zhang F."/>
            <person name="Xu H."/>
            <person name="Li N."/>
            <person name="Zhao C."/>
            <person name="Li S."/>
            <person name="Dong L."/>
            <person name="Huang Y."/>
            <person name="Li L."/>
            <person name="Xi Y."/>
            <person name="Qi Q."/>
            <person name="Li W."/>
            <person name="Zhang B."/>
            <person name="Hu W."/>
            <person name="Zhang Y."/>
            <person name="Tian X."/>
            <person name="Jiao Y."/>
            <person name="Liang X."/>
            <person name="Jin J."/>
            <person name="Gao L."/>
            <person name="Zheng W."/>
            <person name="Hao B."/>
            <person name="Liu S."/>
            <person name="Wang W."/>
            <person name="Yuan L."/>
            <person name="Cao M."/>
            <person name="McDermott J."/>
            <person name="Samudrala R."/>
            <person name="Wang J."/>
            <person name="Wong G.K."/>
            <person name="Yang H."/>
        </authorList>
    </citation>
    <scope>NUCLEOTIDE SEQUENCE [LARGE SCALE GENOMIC DNA]</scope>
    <source>
        <strain evidence="3">cv. 93-11</strain>
    </source>
</reference>
<gene>
    <name evidence="2" type="ORF">OsI_26702</name>
</gene>
<evidence type="ECO:0000313" key="3">
    <source>
        <dbReference type="Proteomes" id="UP000007015"/>
    </source>
</evidence>
<accession>B8B813</accession>
<proteinExistence type="predicted"/>
<dbReference type="Proteomes" id="UP000007015">
    <property type="component" value="Chromosome 7"/>
</dbReference>
<protein>
    <submittedName>
        <fullName evidence="2">Uncharacterized protein</fullName>
    </submittedName>
</protein>
<feature type="compositionally biased region" description="Low complexity" evidence="1">
    <location>
        <begin position="35"/>
        <end position="44"/>
    </location>
</feature>
<organism evidence="2 3">
    <name type="scientific">Oryza sativa subsp. indica</name>
    <name type="common">Rice</name>
    <dbReference type="NCBI Taxonomy" id="39946"/>
    <lineage>
        <taxon>Eukaryota</taxon>
        <taxon>Viridiplantae</taxon>
        <taxon>Streptophyta</taxon>
        <taxon>Embryophyta</taxon>
        <taxon>Tracheophyta</taxon>
        <taxon>Spermatophyta</taxon>
        <taxon>Magnoliopsida</taxon>
        <taxon>Liliopsida</taxon>
        <taxon>Poales</taxon>
        <taxon>Poaceae</taxon>
        <taxon>BOP clade</taxon>
        <taxon>Oryzoideae</taxon>
        <taxon>Oryzeae</taxon>
        <taxon>Oryzinae</taxon>
        <taxon>Oryza</taxon>
        <taxon>Oryza sativa</taxon>
    </lineage>
</organism>
<dbReference type="AlphaFoldDB" id="B8B813"/>
<evidence type="ECO:0000313" key="2">
    <source>
        <dbReference type="EMBL" id="EEC82368.1"/>
    </source>
</evidence>